<dbReference type="AlphaFoldDB" id="A0A8D8KKB8"/>
<organism evidence="2">
    <name type="scientific">Culex pipiens</name>
    <name type="common">House mosquito</name>
    <dbReference type="NCBI Taxonomy" id="7175"/>
    <lineage>
        <taxon>Eukaryota</taxon>
        <taxon>Metazoa</taxon>
        <taxon>Ecdysozoa</taxon>
        <taxon>Arthropoda</taxon>
        <taxon>Hexapoda</taxon>
        <taxon>Insecta</taxon>
        <taxon>Pterygota</taxon>
        <taxon>Neoptera</taxon>
        <taxon>Endopterygota</taxon>
        <taxon>Diptera</taxon>
        <taxon>Nematocera</taxon>
        <taxon>Culicoidea</taxon>
        <taxon>Culicidae</taxon>
        <taxon>Culicinae</taxon>
        <taxon>Culicini</taxon>
        <taxon>Culex</taxon>
        <taxon>Culex</taxon>
    </lineage>
</organism>
<feature type="compositionally biased region" description="Polar residues" evidence="1">
    <location>
        <begin position="141"/>
        <end position="154"/>
    </location>
</feature>
<proteinExistence type="predicted"/>
<feature type="compositionally biased region" description="Low complexity" evidence="1">
    <location>
        <begin position="50"/>
        <end position="68"/>
    </location>
</feature>
<protein>
    <submittedName>
        <fullName evidence="2">(northern house mosquito) hypothetical protein</fullName>
    </submittedName>
</protein>
<sequence length="154" mass="17216">MVGVVDLRFCLKSLSLRVMVPSPCFEVVPESRATGDLSENVVVHLSLRNFNRSRNPSPSSNNSMSNLSDASGFWPVDSPLRNRRCKTLPVKLPSLKPPRPRGRPPSGRHCSIRPSTYSFKSSRTNSSRPKRSWRKRRTSCPRGSSPRTRTPANG</sequence>
<feature type="region of interest" description="Disordered" evidence="1">
    <location>
        <begin position="50"/>
        <end position="154"/>
    </location>
</feature>
<evidence type="ECO:0000256" key="1">
    <source>
        <dbReference type="SAM" id="MobiDB-lite"/>
    </source>
</evidence>
<dbReference type="EMBL" id="HBUE01322966">
    <property type="protein sequence ID" value="CAG6589152.1"/>
    <property type="molecule type" value="Transcribed_RNA"/>
</dbReference>
<feature type="compositionally biased region" description="Polar residues" evidence="1">
    <location>
        <begin position="113"/>
        <end position="125"/>
    </location>
</feature>
<evidence type="ECO:0000313" key="2">
    <source>
        <dbReference type="EMBL" id="CAG6589152.1"/>
    </source>
</evidence>
<reference evidence="2" key="1">
    <citation type="submission" date="2021-05" db="EMBL/GenBank/DDBJ databases">
        <authorList>
            <person name="Alioto T."/>
            <person name="Alioto T."/>
            <person name="Gomez Garrido J."/>
        </authorList>
    </citation>
    <scope>NUCLEOTIDE SEQUENCE</scope>
</reference>
<accession>A0A8D8KKB8</accession>
<name>A0A8D8KKB8_CULPI</name>
<dbReference type="EMBL" id="HBUE01216415">
    <property type="protein sequence ID" value="CAG6537149.1"/>
    <property type="molecule type" value="Transcribed_RNA"/>
</dbReference>
<feature type="compositionally biased region" description="Basic residues" evidence="1">
    <location>
        <begin position="128"/>
        <end position="139"/>
    </location>
</feature>